<evidence type="ECO:0000256" key="1">
    <source>
        <dbReference type="ARBA" id="ARBA00006295"/>
    </source>
</evidence>
<dbReference type="SUPFAM" id="SSF109709">
    <property type="entry name" value="KorB DNA-binding domain-like"/>
    <property type="match status" value="1"/>
</dbReference>
<keyword evidence="4" id="KW-0614">Plasmid</keyword>
<dbReference type="InterPro" id="IPR003115">
    <property type="entry name" value="ParB_N"/>
</dbReference>
<dbReference type="InterPro" id="IPR004437">
    <property type="entry name" value="ParB/RepB/Spo0J"/>
</dbReference>
<name>A0A0S2TIG2_9GAMM</name>
<comment type="similarity">
    <text evidence="1">Belongs to the ParB family.</text>
</comment>
<evidence type="ECO:0000313" key="4">
    <source>
        <dbReference type="EMBL" id="ALP54946.1"/>
    </source>
</evidence>
<dbReference type="InterPro" id="IPR050336">
    <property type="entry name" value="Chromosome_partition/occlusion"/>
</dbReference>
<evidence type="ECO:0000313" key="5">
    <source>
        <dbReference type="Proteomes" id="UP000055136"/>
    </source>
</evidence>
<evidence type="ECO:0000256" key="2">
    <source>
        <dbReference type="SAM" id="MobiDB-lite"/>
    </source>
</evidence>
<feature type="region of interest" description="Disordered" evidence="2">
    <location>
        <begin position="1"/>
        <end position="33"/>
    </location>
</feature>
<feature type="domain" description="ParB-like N-terminal" evidence="3">
    <location>
        <begin position="55"/>
        <end position="151"/>
    </location>
</feature>
<reference evidence="4" key="1">
    <citation type="submission" date="2015-10" db="EMBL/GenBank/DDBJ databases">
        <title>Description of Candidatus Tenderia electrophaga gen. nov, sp. nov., an Uncultivated Electroautotroph from a Biocathode Enrichment.</title>
        <authorList>
            <person name="Eddie B.J."/>
            <person name="Malanoski A.P."/>
            <person name="Wang Z."/>
            <person name="Hall R.J."/>
            <person name="Oh S.D."/>
            <person name="Heiner C."/>
            <person name="Lin B."/>
            <person name="Strycharz-Glaven S.M."/>
        </authorList>
    </citation>
    <scope>NUCLEOTIDE SEQUENCE [LARGE SCALE GENOMIC DNA]</scope>
    <source>
        <strain evidence="4">NRL1</strain>
        <plasmid evidence="4">unnamed</plasmid>
    </source>
</reference>
<dbReference type="GO" id="GO:0007059">
    <property type="term" value="P:chromosome segregation"/>
    <property type="evidence" value="ECO:0007669"/>
    <property type="project" value="TreeGrafter"/>
</dbReference>
<dbReference type="Proteomes" id="UP000055136">
    <property type="component" value="Plasmid unnamed"/>
</dbReference>
<proteinExistence type="inferred from homology"/>
<feature type="compositionally biased region" description="Basic and acidic residues" evidence="2">
    <location>
        <begin position="11"/>
        <end position="25"/>
    </location>
</feature>
<dbReference type="PANTHER" id="PTHR33375">
    <property type="entry name" value="CHROMOSOME-PARTITIONING PROTEIN PARB-RELATED"/>
    <property type="match status" value="1"/>
</dbReference>
<protein>
    <recommendedName>
        <fullName evidence="3">ParB-like N-terminal domain-containing protein</fullName>
    </recommendedName>
</protein>
<dbReference type="AlphaFoldDB" id="A0A0S2TIG2"/>
<dbReference type="InterPro" id="IPR036086">
    <property type="entry name" value="ParB/Sulfiredoxin_sf"/>
</dbReference>
<gene>
    <name evidence="4" type="ORF">Tel_16965</name>
</gene>
<organism evidence="4 5">
    <name type="scientific">Candidatus Tenderia electrophaga</name>
    <dbReference type="NCBI Taxonomy" id="1748243"/>
    <lineage>
        <taxon>Bacteria</taxon>
        <taxon>Pseudomonadati</taxon>
        <taxon>Pseudomonadota</taxon>
        <taxon>Gammaproteobacteria</taxon>
        <taxon>Candidatus Tenderiales</taxon>
        <taxon>Candidatus Tenderiaceae</taxon>
        <taxon>Candidatus Tenderia</taxon>
    </lineage>
</organism>
<dbReference type="GO" id="GO:0003677">
    <property type="term" value="F:DNA binding"/>
    <property type="evidence" value="ECO:0007669"/>
    <property type="project" value="InterPro"/>
</dbReference>
<evidence type="ECO:0000259" key="3">
    <source>
        <dbReference type="SMART" id="SM00470"/>
    </source>
</evidence>
<dbReference type="Gene3D" id="1.10.10.2830">
    <property type="match status" value="1"/>
</dbReference>
<dbReference type="Pfam" id="PF18090">
    <property type="entry name" value="SoPB_HTH"/>
    <property type="match status" value="1"/>
</dbReference>
<sequence length="317" mass="36177">MVNPNSTLAEATKKSLKERREKGEGAKPSTQGILGRRLDSTREINKGQRVRKVQYMVSPAKCRLWEKHNRQYDLLNETRCGDLIEGFKSAGKQEFPAIVRQVEGEGSEYEYEVICGARRHWTATYLGWDLLVEVRELTDEEAFRLADIENRDREDISDYERAVDYKNALNEYYTSQKQMAERLEVSIDWLSRFLALADLPDEIVKAYRDITEIKVRHYRDLAPALKRSNTKKKLLEAALELHDKSLDGKQVIAALKAATEKPRPNKSVLASFETSSGAKMMSVSRKGKGGLSIAIEPGASKQEVRKALEKVLEKHYQ</sequence>
<dbReference type="GO" id="GO:0005694">
    <property type="term" value="C:chromosome"/>
    <property type="evidence" value="ECO:0007669"/>
    <property type="project" value="TreeGrafter"/>
</dbReference>
<dbReference type="SUPFAM" id="SSF110849">
    <property type="entry name" value="ParB/Sulfiredoxin"/>
    <property type="match status" value="1"/>
</dbReference>
<dbReference type="NCBIfam" id="TIGR00180">
    <property type="entry name" value="parB_part"/>
    <property type="match status" value="1"/>
</dbReference>
<dbReference type="SMART" id="SM00470">
    <property type="entry name" value="ParB"/>
    <property type="match status" value="1"/>
</dbReference>
<dbReference type="PANTHER" id="PTHR33375:SF1">
    <property type="entry name" value="CHROMOSOME-PARTITIONING PROTEIN PARB-RELATED"/>
    <property type="match status" value="1"/>
</dbReference>
<dbReference type="KEGG" id="tee:Tel_16965"/>
<geneLocation type="plasmid" evidence="4 5">
    <name>unnamed</name>
</geneLocation>
<dbReference type="InterPro" id="IPR040873">
    <property type="entry name" value="SoPB_HTH"/>
</dbReference>
<keyword evidence="5" id="KW-1185">Reference proteome</keyword>
<dbReference type="EMBL" id="CP013100">
    <property type="protein sequence ID" value="ALP54946.1"/>
    <property type="molecule type" value="Genomic_DNA"/>
</dbReference>
<accession>A0A0S2TIG2</accession>